<dbReference type="InterPro" id="IPR000504">
    <property type="entry name" value="RRM_dom"/>
</dbReference>
<dbReference type="Pfam" id="PF00076">
    <property type="entry name" value="RRM_1"/>
    <property type="match status" value="2"/>
</dbReference>
<dbReference type="InterPro" id="IPR012677">
    <property type="entry name" value="Nucleotide-bd_a/b_plait_sf"/>
</dbReference>
<keyword evidence="2 3" id="KW-0694">RNA-binding</keyword>
<dbReference type="GO" id="GO:0006397">
    <property type="term" value="P:mRNA processing"/>
    <property type="evidence" value="ECO:0007669"/>
    <property type="project" value="UniProtKB-KW"/>
</dbReference>
<evidence type="ECO:0008006" key="9">
    <source>
        <dbReference type="Google" id="ProtNLM"/>
    </source>
</evidence>
<dbReference type="SUPFAM" id="SSF54928">
    <property type="entry name" value="RNA-binding domain, RBD"/>
    <property type="match status" value="1"/>
</dbReference>
<dbReference type="GO" id="GO:0005829">
    <property type="term" value="C:cytosol"/>
    <property type="evidence" value="ECO:0007669"/>
    <property type="project" value="TreeGrafter"/>
</dbReference>
<gene>
    <name evidence="7" type="ORF">TAV2_LOCUS22915</name>
</gene>
<protein>
    <recommendedName>
        <fullName evidence="9">RRM domain-containing protein</fullName>
    </recommendedName>
</protein>
<feature type="domain" description="RRM" evidence="5">
    <location>
        <begin position="417"/>
        <end position="496"/>
    </location>
</feature>
<dbReference type="PROSITE" id="PS51806">
    <property type="entry name" value="DOG1"/>
    <property type="match status" value="1"/>
</dbReference>
<evidence type="ECO:0000256" key="4">
    <source>
        <dbReference type="SAM" id="MobiDB-lite"/>
    </source>
</evidence>
<dbReference type="InterPro" id="IPR050825">
    <property type="entry name" value="RBM42_RBP45_47-like"/>
</dbReference>
<evidence type="ECO:0000256" key="2">
    <source>
        <dbReference type="ARBA" id="ARBA00022884"/>
    </source>
</evidence>
<proteinExistence type="predicted"/>
<dbReference type="AlphaFoldDB" id="A0AAU9T210"/>
<accession>A0AAU9T210</accession>
<dbReference type="EMBL" id="OU466863">
    <property type="protein sequence ID" value="CAH2078244.1"/>
    <property type="molecule type" value="Genomic_DNA"/>
</dbReference>
<dbReference type="Proteomes" id="UP000836841">
    <property type="component" value="Chromosome 7"/>
</dbReference>
<feature type="region of interest" description="Disordered" evidence="4">
    <location>
        <begin position="256"/>
        <end position="291"/>
    </location>
</feature>
<dbReference type="PANTHER" id="PTHR47640:SF48">
    <property type="entry name" value="POLYADENYLATE-BINDING PROTEIN RBP45B"/>
    <property type="match status" value="1"/>
</dbReference>
<organism evidence="7 8">
    <name type="scientific">Thlaspi arvense</name>
    <name type="common">Field penny-cress</name>
    <dbReference type="NCBI Taxonomy" id="13288"/>
    <lineage>
        <taxon>Eukaryota</taxon>
        <taxon>Viridiplantae</taxon>
        <taxon>Streptophyta</taxon>
        <taxon>Embryophyta</taxon>
        <taxon>Tracheophyta</taxon>
        <taxon>Spermatophyta</taxon>
        <taxon>Magnoliopsida</taxon>
        <taxon>eudicotyledons</taxon>
        <taxon>Gunneridae</taxon>
        <taxon>Pentapetalae</taxon>
        <taxon>rosids</taxon>
        <taxon>malvids</taxon>
        <taxon>Brassicales</taxon>
        <taxon>Brassicaceae</taxon>
        <taxon>Thlaspideae</taxon>
        <taxon>Thlaspi</taxon>
    </lineage>
</organism>
<sequence>MSGSLFYGGTPFLNFSEFHATWSRIVNQNCLPLCRQRQHSSAAVPSTNIKTVLERLDWYYEKLDSFAKNDIKTIPYLLFTPWRNPLEMPILFLGYLHPYLLTSLFRSITNKESQDSHDELLKRIEDKVRDKVSVLLNQMSEAQMRFAALFSENWVSSSAYLSQEGLQRQTVMETEFSVAVMDEEGKQEMEKFANIFVEANLLRKEVIKEIVEGTEDHLSALFLEALFRLFVAFKDQGQGFQNSPLHASPLMYNQQHPPGPANGFHRPVPPPGPANGFHRPVPPPGPAFPIQSRIPEAAHNLPRSPFPFMNQQRSPEPAHFPPVPVPVPSNDRTLWIGDVKDNMDSGFLTNTCFAPYDRVVSAKVIPDSETGQRYGFIEFGTWSAANRALQRYNNAEIPGVFPIKRFRLHWSKLRAEYTIHVGNLSDDVTADVLGDTFRARYQSVRAAAVKICHVTRACQGYGFVSFSDVNDRIRAKEEMEGALCCNRRVTIGSGGRMPTGGTHFSSFTWN</sequence>
<dbReference type="InterPro" id="IPR025422">
    <property type="entry name" value="TGA_domain"/>
</dbReference>
<dbReference type="PANTHER" id="PTHR47640">
    <property type="entry name" value="TRNA SELENOCYSTEINE 1-ASSOCIATED PROTEIN 1-RELATED-RELATED"/>
    <property type="match status" value="1"/>
</dbReference>
<dbReference type="InterPro" id="IPR035979">
    <property type="entry name" value="RBD_domain_sf"/>
</dbReference>
<evidence type="ECO:0000259" key="6">
    <source>
        <dbReference type="PROSITE" id="PS51806"/>
    </source>
</evidence>
<dbReference type="PROSITE" id="PS50102">
    <property type="entry name" value="RRM"/>
    <property type="match status" value="2"/>
</dbReference>
<dbReference type="GO" id="GO:0006351">
    <property type="term" value="P:DNA-templated transcription"/>
    <property type="evidence" value="ECO:0007669"/>
    <property type="project" value="InterPro"/>
</dbReference>
<dbReference type="GO" id="GO:0003729">
    <property type="term" value="F:mRNA binding"/>
    <property type="evidence" value="ECO:0007669"/>
    <property type="project" value="InterPro"/>
</dbReference>
<evidence type="ECO:0000313" key="7">
    <source>
        <dbReference type="EMBL" id="CAH2078244.1"/>
    </source>
</evidence>
<dbReference type="Gene3D" id="3.30.70.330">
    <property type="match status" value="2"/>
</dbReference>
<dbReference type="SMART" id="SM00360">
    <property type="entry name" value="RRM"/>
    <property type="match status" value="2"/>
</dbReference>
<evidence type="ECO:0000259" key="5">
    <source>
        <dbReference type="PROSITE" id="PS50102"/>
    </source>
</evidence>
<evidence type="ECO:0000256" key="3">
    <source>
        <dbReference type="PROSITE-ProRule" id="PRU00176"/>
    </source>
</evidence>
<reference evidence="7 8" key="1">
    <citation type="submission" date="2022-03" db="EMBL/GenBank/DDBJ databases">
        <authorList>
            <person name="Nunn A."/>
            <person name="Chopra R."/>
            <person name="Nunn A."/>
            <person name="Contreras Garrido A."/>
        </authorList>
    </citation>
    <scope>NUCLEOTIDE SEQUENCE [LARGE SCALE GENOMIC DNA]</scope>
</reference>
<name>A0AAU9T210_THLAR</name>
<keyword evidence="8" id="KW-1185">Reference proteome</keyword>
<feature type="domain" description="RRM" evidence="5">
    <location>
        <begin position="332"/>
        <end position="413"/>
    </location>
</feature>
<dbReference type="GO" id="GO:0043565">
    <property type="term" value="F:sequence-specific DNA binding"/>
    <property type="evidence" value="ECO:0007669"/>
    <property type="project" value="InterPro"/>
</dbReference>
<feature type="domain" description="DOG1" evidence="6">
    <location>
        <begin position="12"/>
        <end position="243"/>
    </location>
</feature>
<evidence type="ECO:0000313" key="8">
    <source>
        <dbReference type="Proteomes" id="UP000836841"/>
    </source>
</evidence>
<keyword evidence="1" id="KW-0507">mRNA processing</keyword>
<evidence type="ECO:0000256" key="1">
    <source>
        <dbReference type="ARBA" id="ARBA00022664"/>
    </source>
</evidence>